<evidence type="ECO:0000256" key="2">
    <source>
        <dbReference type="ARBA" id="ARBA00022741"/>
    </source>
</evidence>
<dbReference type="Gene3D" id="1.20.120.140">
    <property type="entry name" value="Signal recognition particle SRP54, nucleotide-binding domain"/>
    <property type="match status" value="1"/>
</dbReference>
<keyword evidence="3 9" id="KW-0378">Hydrolase</keyword>
<dbReference type="InterPro" id="IPR036891">
    <property type="entry name" value="Signal_recog_part_SRP54_M_sf"/>
</dbReference>
<keyword evidence="13" id="KW-1185">Reference proteome</keyword>
<dbReference type="Gene3D" id="1.10.260.30">
    <property type="entry name" value="Signal recognition particle, SRP54 subunit, M-domain"/>
    <property type="match status" value="1"/>
</dbReference>
<comment type="function">
    <text evidence="9">Involved in targeting and insertion of nascent membrane proteins into the cytoplasmic membrane. Binds to the hydrophobic signal sequence of the ribosome-nascent chain (RNC) as it emerges from the ribosomes. The SRP-RNC complex is then targeted to the cytoplasmic membrane where it interacts with the SRP receptor FtsY. Interaction with FtsY leads to the transfer of the RNC complex to the Sec translocase for insertion into the membrane, the hydrolysis of GTP by both Ffh and FtsY, and the dissociation of the SRP-FtsY complex into the individual components.</text>
</comment>
<evidence type="ECO:0000256" key="3">
    <source>
        <dbReference type="ARBA" id="ARBA00022801"/>
    </source>
</evidence>
<dbReference type="Pfam" id="PF02881">
    <property type="entry name" value="SRP54_N"/>
    <property type="match status" value="1"/>
</dbReference>
<keyword evidence="2 9" id="KW-0547">Nucleotide-binding</keyword>
<dbReference type="InterPro" id="IPR003593">
    <property type="entry name" value="AAA+_ATPase"/>
</dbReference>
<name>A0ABY2XR12_9GAMM</name>
<dbReference type="Proteomes" id="UP000739180">
    <property type="component" value="Unassembled WGS sequence"/>
</dbReference>
<feature type="region of interest" description="Disordered" evidence="10">
    <location>
        <begin position="449"/>
        <end position="484"/>
    </location>
</feature>
<dbReference type="Pfam" id="PF02978">
    <property type="entry name" value="SRP_SPB"/>
    <property type="match status" value="1"/>
</dbReference>
<dbReference type="SMART" id="SM00382">
    <property type="entry name" value="AAA"/>
    <property type="match status" value="1"/>
</dbReference>
<dbReference type="SMART" id="SM00963">
    <property type="entry name" value="SRP54_N"/>
    <property type="match status" value="1"/>
</dbReference>
<dbReference type="InterPro" id="IPR013822">
    <property type="entry name" value="Signal_recog_particl_SRP54_hlx"/>
</dbReference>
<dbReference type="NCBIfam" id="TIGR00959">
    <property type="entry name" value="ffh"/>
    <property type="match status" value="1"/>
</dbReference>
<dbReference type="RefSeq" id="WP_138771083.1">
    <property type="nucleotide sequence ID" value="NZ_JBHSSX010000024.1"/>
</dbReference>
<keyword evidence="9" id="KW-0963">Cytoplasm</keyword>
<evidence type="ECO:0000313" key="12">
    <source>
        <dbReference type="EMBL" id="TMW14717.1"/>
    </source>
</evidence>
<comment type="subunit">
    <text evidence="9">Part of the signal recognition particle protein translocation system, which is composed of SRP and FtsY. SRP is a ribonucleoprotein composed of Ffh and a 4.5S RNA molecule.</text>
</comment>
<evidence type="ECO:0000256" key="5">
    <source>
        <dbReference type="ARBA" id="ARBA00023134"/>
    </source>
</evidence>
<dbReference type="PANTHER" id="PTHR11564:SF5">
    <property type="entry name" value="SIGNAL RECOGNITION PARTICLE SUBUNIT SRP54"/>
    <property type="match status" value="1"/>
</dbReference>
<feature type="binding site" evidence="9">
    <location>
        <begin position="190"/>
        <end position="194"/>
    </location>
    <ligand>
        <name>GTP</name>
        <dbReference type="ChEBI" id="CHEBI:37565"/>
    </ligand>
</feature>
<proteinExistence type="inferred from homology"/>
<evidence type="ECO:0000256" key="1">
    <source>
        <dbReference type="ARBA" id="ARBA00005450"/>
    </source>
</evidence>
<keyword evidence="7 9" id="KW-0687">Ribonucleoprotein</keyword>
<sequence>MFENLTDRLGQSLKSLAGQGQLTEDNIRDTLREVRKALLEADVALPVVKEFVEQVKEKALGQEVLKSLNPGQAFVKIVNDELIHTMGDENDALNLAVKPPAIILMAGLQGAGKTTSVAKLARFLQEREKKKVMVVSADVYRPAAIDQLETLAGEVKAEFFPSRSDQDPVEIANGALQAARNKYMDVLIVDTAGRLHVDEDMMAEIKRLNSAINPTETLFVVDAMTGQDAANTARAFNEALPLTGVILTKADGDSRGGAALSVRHLTGKPIKFIGMGEKTDALEPFYPDRIASRILGMGDVLSLVEQAERTIDKKKADKIAKKFKKGKAMDFEDLKDQFQQMRNMGGLGSLLDKLPGMGGMMQAAQDPAAMKQMKHMEALIDSMTPKERRNPDLIKGSRKKRICSGAGLEVQDLNRLMKQQKMMAKMMKKMRTKGGMKNMMRGMEGMMGGGGSGGAGGGGMPPGGGGLPPMGGGGGGLPPMGGGR</sequence>
<keyword evidence="6 9" id="KW-0733">Signal recognition particle</keyword>
<evidence type="ECO:0000313" key="13">
    <source>
        <dbReference type="Proteomes" id="UP000739180"/>
    </source>
</evidence>
<dbReference type="InterPro" id="IPR004780">
    <property type="entry name" value="SRP"/>
</dbReference>
<comment type="subcellular location">
    <subcellularLocation>
        <location evidence="9">Cytoplasm</location>
    </subcellularLocation>
    <text evidence="9">The SRP-RNC complex is targeted to the cytoplasmic membrane.</text>
</comment>
<dbReference type="InterPro" id="IPR004125">
    <property type="entry name" value="Signal_recog_particle_SRP54_M"/>
</dbReference>
<dbReference type="HAMAP" id="MF_00306">
    <property type="entry name" value="SRP54"/>
    <property type="match status" value="1"/>
</dbReference>
<comment type="catalytic activity">
    <reaction evidence="8 9">
        <text>GTP + H2O = GDP + phosphate + H(+)</text>
        <dbReference type="Rhea" id="RHEA:19669"/>
        <dbReference type="ChEBI" id="CHEBI:15377"/>
        <dbReference type="ChEBI" id="CHEBI:15378"/>
        <dbReference type="ChEBI" id="CHEBI:37565"/>
        <dbReference type="ChEBI" id="CHEBI:43474"/>
        <dbReference type="ChEBI" id="CHEBI:58189"/>
        <dbReference type="EC" id="3.6.5.4"/>
    </reaction>
</comment>
<evidence type="ECO:0000256" key="10">
    <source>
        <dbReference type="SAM" id="MobiDB-lite"/>
    </source>
</evidence>
<accession>A0ABY2XR12</accession>
<dbReference type="SUPFAM" id="SSF52540">
    <property type="entry name" value="P-loop containing nucleoside triphosphate hydrolases"/>
    <property type="match status" value="1"/>
</dbReference>
<keyword evidence="5 9" id="KW-0342">GTP-binding</keyword>
<feature type="binding site" evidence="9">
    <location>
        <begin position="248"/>
        <end position="251"/>
    </location>
    <ligand>
        <name>GTP</name>
        <dbReference type="ChEBI" id="CHEBI:37565"/>
    </ligand>
</feature>
<evidence type="ECO:0000256" key="8">
    <source>
        <dbReference type="ARBA" id="ARBA00048027"/>
    </source>
</evidence>
<dbReference type="InterPro" id="IPR042101">
    <property type="entry name" value="SRP54_N_sf"/>
</dbReference>
<dbReference type="EC" id="3.6.5.4" evidence="9"/>
<evidence type="ECO:0000256" key="7">
    <source>
        <dbReference type="ARBA" id="ARBA00023274"/>
    </source>
</evidence>
<evidence type="ECO:0000259" key="11">
    <source>
        <dbReference type="PROSITE" id="PS00300"/>
    </source>
</evidence>
<dbReference type="PROSITE" id="PS00300">
    <property type="entry name" value="SRP54"/>
    <property type="match status" value="1"/>
</dbReference>
<keyword evidence="4 9" id="KW-0694">RNA-binding</keyword>
<evidence type="ECO:0000256" key="9">
    <source>
        <dbReference type="HAMAP-Rule" id="MF_00306"/>
    </source>
</evidence>
<evidence type="ECO:0000256" key="6">
    <source>
        <dbReference type="ARBA" id="ARBA00023135"/>
    </source>
</evidence>
<reference evidence="12 13" key="1">
    <citation type="submission" date="2019-05" db="EMBL/GenBank/DDBJ databases">
        <title>Genome of Alcanivorax gelatiniphagus, an oil degrading marine bacteria.</title>
        <authorList>
            <person name="Kwon K.K."/>
        </authorList>
    </citation>
    <scope>NUCLEOTIDE SEQUENCE [LARGE SCALE GENOMIC DNA]</scope>
    <source>
        <strain evidence="12 13">MEBiC 08158</strain>
    </source>
</reference>
<dbReference type="Gene3D" id="3.40.50.300">
    <property type="entry name" value="P-loop containing nucleotide triphosphate hydrolases"/>
    <property type="match status" value="1"/>
</dbReference>
<comment type="similarity">
    <text evidence="1 9">Belongs to the GTP-binding SRP family. SRP54 subfamily.</text>
</comment>
<dbReference type="InterPro" id="IPR022941">
    <property type="entry name" value="SRP54"/>
</dbReference>
<dbReference type="PANTHER" id="PTHR11564">
    <property type="entry name" value="SIGNAL RECOGNITION PARTICLE 54K PROTEIN SRP54"/>
    <property type="match status" value="1"/>
</dbReference>
<dbReference type="EMBL" id="VCQT01000012">
    <property type="protein sequence ID" value="TMW14717.1"/>
    <property type="molecule type" value="Genomic_DNA"/>
</dbReference>
<feature type="domain" description="SRP54-type proteins GTP-binding" evidence="11">
    <location>
        <begin position="269"/>
        <end position="282"/>
    </location>
</feature>
<dbReference type="InterPro" id="IPR027417">
    <property type="entry name" value="P-loop_NTPase"/>
</dbReference>
<dbReference type="Pfam" id="PF00448">
    <property type="entry name" value="SRP54"/>
    <property type="match status" value="1"/>
</dbReference>
<gene>
    <name evidence="9" type="primary">ffh</name>
    <name evidence="12" type="ORF">FGS76_02705</name>
</gene>
<comment type="domain">
    <text evidence="9">Composed of three domains: the N-terminal N domain, which is responsible for interactions with the ribosome, the central G domain, which binds GTP, and the C-terminal M domain, which binds the RNA and the signal sequence of the RNC.</text>
</comment>
<organism evidence="12 13">
    <name type="scientific">Alloalcanivorax gelatiniphagus</name>
    <dbReference type="NCBI Taxonomy" id="1194167"/>
    <lineage>
        <taxon>Bacteria</taxon>
        <taxon>Pseudomonadati</taxon>
        <taxon>Pseudomonadota</taxon>
        <taxon>Gammaproteobacteria</taxon>
        <taxon>Oceanospirillales</taxon>
        <taxon>Alcanivoracaceae</taxon>
        <taxon>Alloalcanivorax</taxon>
    </lineage>
</organism>
<dbReference type="CDD" id="cd18539">
    <property type="entry name" value="SRP_G"/>
    <property type="match status" value="1"/>
</dbReference>
<dbReference type="InterPro" id="IPR000897">
    <property type="entry name" value="SRP54_GTPase_dom"/>
</dbReference>
<comment type="caution">
    <text evidence="12">The sequence shown here is derived from an EMBL/GenBank/DDBJ whole genome shotgun (WGS) entry which is preliminary data.</text>
</comment>
<evidence type="ECO:0000256" key="4">
    <source>
        <dbReference type="ARBA" id="ARBA00022884"/>
    </source>
</evidence>
<dbReference type="SMART" id="SM00962">
    <property type="entry name" value="SRP54"/>
    <property type="match status" value="1"/>
</dbReference>
<dbReference type="SUPFAM" id="SSF47446">
    <property type="entry name" value="Signal peptide-binding domain"/>
    <property type="match status" value="1"/>
</dbReference>
<protein>
    <recommendedName>
        <fullName evidence="9">Signal recognition particle protein</fullName>
        <ecNumber evidence="9">3.6.5.4</ecNumber>
    </recommendedName>
    <alternativeName>
        <fullName evidence="9">Fifty-four homolog</fullName>
    </alternativeName>
</protein>
<feature type="binding site" evidence="9">
    <location>
        <begin position="107"/>
        <end position="114"/>
    </location>
    <ligand>
        <name>GTP</name>
        <dbReference type="ChEBI" id="CHEBI:37565"/>
    </ligand>
</feature>